<dbReference type="Gene3D" id="2.40.40.10">
    <property type="entry name" value="RlpA-like domain"/>
    <property type="match status" value="1"/>
</dbReference>
<name>A0AAV4L9Z3_9BACL</name>
<dbReference type="GO" id="GO:0009254">
    <property type="term" value="P:peptidoglycan turnover"/>
    <property type="evidence" value="ECO:0007669"/>
    <property type="project" value="InterPro"/>
</dbReference>
<dbReference type="PANTHER" id="PTHR39160:SF4">
    <property type="entry name" value="RESUSCITATION-PROMOTING FACTOR RPFB"/>
    <property type="match status" value="1"/>
</dbReference>
<dbReference type="AlphaFoldDB" id="A0AAV4L9Z3"/>
<accession>A0AAV4L9Z3</accession>
<dbReference type="Pfam" id="PF06725">
    <property type="entry name" value="3D"/>
    <property type="match status" value="1"/>
</dbReference>
<evidence type="ECO:0000256" key="1">
    <source>
        <dbReference type="ARBA" id="ARBA00022729"/>
    </source>
</evidence>
<dbReference type="RefSeq" id="WP_282197890.1">
    <property type="nucleotide sequence ID" value="NZ_BOQE01000001.1"/>
</dbReference>
<feature type="chain" id="PRO_5043371694" description="G5 domain-containing protein" evidence="2">
    <location>
        <begin position="27"/>
        <end position="325"/>
    </location>
</feature>
<feature type="domain" description="G5" evidence="3">
    <location>
        <begin position="143"/>
        <end position="222"/>
    </location>
</feature>
<dbReference type="Gene3D" id="2.20.230.10">
    <property type="entry name" value="Resuscitation-promoting factor rpfb"/>
    <property type="match status" value="1"/>
</dbReference>
<evidence type="ECO:0000313" key="5">
    <source>
        <dbReference type="Proteomes" id="UP001057291"/>
    </source>
</evidence>
<proteinExistence type="predicted"/>
<gene>
    <name evidence="4" type="ORF">DNHGIG_01690</name>
</gene>
<dbReference type="PROSITE" id="PS51109">
    <property type="entry name" value="G5"/>
    <property type="match status" value="1"/>
</dbReference>
<dbReference type="Pfam" id="PF03990">
    <property type="entry name" value="DUF348"/>
    <property type="match status" value="2"/>
</dbReference>
<dbReference type="InterPro" id="IPR036908">
    <property type="entry name" value="RlpA-like_sf"/>
</dbReference>
<dbReference type="Proteomes" id="UP001057291">
    <property type="component" value="Unassembled WGS sequence"/>
</dbReference>
<dbReference type="SUPFAM" id="SSF50685">
    <property type="entry name" value="Barwin-like endoglucanases"/>
    <property type="match status" value="1"/>
</dbReference>
<dbReference type="InterPro" id="IPR007137">
    <property type="entry name" value="DUF348"/>
</dbReference>
<dbReference type="InterPro" id="IPR051933">
    <property type="entry name" value="Resuscitation_pf_RpfB"/>
</dbReference>
<keyword evidence="5" id="KW-1185">Reference proteome</keyword>
<dbReference type="Pfam" id="PF07501">
    <property type="entry name" value="G5"/>
    <property type="match status" value="1"/>
</dbReference>
<dbReference type="InterPro" id="IPR011098">
    <property type="entry name" value="G5_dom"/>
</dbReference>
<evidence type="ECO:0000313" key="4">
    <source>
        <dbReference type="EMBL" id="GIM44620.1"/>
    </source>
</evidence>
<organism evidence="4 5">
    <name type="scientific">Collibacillus ludicampi</name>
    <dbReference type="NCBI Taxonomy" id="2771369"/>
    <lineage>
        <taxon>Bacteria</taxon>
        <taxon>Bacillati</taxon>
        <taxon>Bacillota</taxon>
        <taxon>Bacilli</taxon>
        <taxon>Bacillales</taxon>
        <taxon>Alicyclobacillaceae</taxon>
        <taxon>Collibacillus</taxon>
    </lineage>
</organism>
<keyword evidence="1 2" id="KW-0732">Signal</keyword>
<dbReference type="GO" id="GO:0004553">
    <property type="term" value="F:hydrolase activity, hydrolyzing O-glycosyl compounds"/>
    <property type="evidence" value="ECO:0007669"/>
    <property type="project" value="InterPro"/>
</dbReference>
<sequence>MGKVSRKSIYLLTAAASVALAGGATAAGLYKKITLVVDDKKEEVSGFKFGTVGDLLRQKGIQVKDQDLVQPTRNTYLQNGLQVVVIHAKEVSLQDGNQEKKKIITHAETVEDLLKELNVKLGEADKINVDLKSDLKPGQTITITRRNEQVIVAEEKVPFQTERQPDDDSYKGQEKELTPGVEGLARITTKVIYENGQEVDRQVTRDVVKAPVNRVIAYGTKSRPLAVASRSGENFQASQMLTMTATAYSSPGGRTASGLPAQKGVVAVDPNVIPLGTKLYIPGYGYAVAADVGGAIKGNRIDLAFDSNEEAVSYGRRTVTVYIVP</sequence>
<dbReference type="InterPro" id="IPR010611">
    <property type="entry name" value="3D_dom"/>
</dbReference>
<evidence type="ECO:0000259" key="3">
    <source>
        <dbReference type="PROSITE" id="PS51109"/>
    </source>
</evidence>
<reference evidence="4" key="1">
    <citation type="journal article" date="2023" name="Int. J. Syst. Evol. Microbiol.">
        <title>Collibacillus ludicampi gen. nov., sp. nov., a new soil bacterium of the family Alicyclobacillaceae.</title>
        <authorList>
            <person name="Jojima T."/>
            <person name="Ioku Y."/>
            <person name="Fukuta Y."/>
            <person name="Shirasaka N."/>
            <person name="Matsumura Y."/>
            <person name="Mori M."/>
        </authorList>
    </citation>
    <scope>NUCLEOTIDE SEQUENCE</scope>
    <source>
        <strain evidence="4">TP075</strain>
    </source>
</reference>
<dbReference type="EMBL" id="BOQE01000001">
    <property type="protein sequence ID" value="GIM44620.1"/>
    <property type="molecule type" value="Genomic_DNA"/>
</dbReference>
<dbReference type="CDD" id="cd22786">
    <property type="entry name" value="DPBB_YuiC-like"/>
    <property type="match status" value="1"/>
</dbReference>
<dbReference type="PANTHER" id="PTHR39160">
    <property type="entry name" value="CELL WALL-BINDING PROTEIN YOCH"/>
    <property type="match status" value="1"/>
</dbReference>
<evidence type="ECO:0000256" key="2">
    <source>
        <dbReference type="SAM" id="SignalP"/>
    </source>
</evidence>
<protein>
    <recommendedName>
        <fullName evidence="3">G5 domain-containing protein</fullName>
    </recommendedName>
</protein>
<dbReference type="SMART" id="SM01208">
    <property type="entry name" value="G5"/>
    <property type="match status" value="1"/>
</dbReference>
<dbReference type="GO" id="GO:0019867">
    <property type="term" value="C:outer membrane"/>
    <property type="evidence" value="ECO:0007669"/>
    <property type="project" value="InterPro"/>
</dbReference>
<comment type="caution">
    <text evidence="4">The sequence shown here is derived from an EMBL/GenBank/DDBJ whole genome shotgun (WGS) entry which is preliminary data.</text>
</comment>
<feature type="signal peptide" evidence="2">
    <location>
        <begin position="1"/>
        <end position="26"/>
    </location>
</feature>